<protein>
    <recommendedName>
        <fullName evidence="2">DDH domain-containing protein</fullName>
    </recommendedName>
</protein>
<accession>A0A9C7PQ05</accession>
<feature type="domain" description="DDH" evidence="2">
    <location>
        <begin position="12"/>
        <end position="147"/>
    </location>
</feature>
<reference evidence="3" key="2">
    <citation type="submission" date="2022-01" db="EMBL/GenBank/DDBJ databases">
        <authorList>
            <person name="Hirooka S."/>
            <person name="Miyagishima S.Y."/>
        </authorList>
    </citation>
    <scope>NUCLEOTIDE SEQUENCE</scope>
    <source>
        <strain evidence="3">NBRC 102759</strain>
    </source>
</reference>
<dbReference type="PANTHER" id="PTHR46922">
    <property type="entry name" value="DHHA1 DOMAIN PROTEIN"/>
    <property type="match status" value="1"/>
</dbReference>
<dbReference type="AlphaFoldDB" id="A0A9C7PQ05"/>
<dbReference type="SUPFAM" id="SSF64182">
    <property type="entry name" value="DHH phosphoesterases"/>
    <property type="match status" value="1"/>
</dbReference>
<organism evidence="3 4">
    <name type="scientific">Galdieria partita</name>
    <dbReference type="NCBI Taxonomy" id="83374"/>
    <lineage>
        <taxon>Eukaryota</taxon>
        <taxon>Rhodophyta</taxon>
        <taxon>Bangiophyceae</taxon>
        <taxon>Galdieriales</taxon>
        <taxon>Galdieriaceae</taxon>
        <taxon>Galdieria</taxon>
    </lineage>
</organism>
<keyword evidence="4" id="KW-1185">Reference proteome</keyword>
<proteinExistence type="predicted"/>
<evidence type="ECO:0000313" key="3">
    <source>
        <dbReference type="EMBL" id="GJQ08583.1"/>
    </source>
</evidence>
<evidence type="ECO:0000256" key="1">
    <source>
        <dbReference type="SAM" id="Phobius"/>
    </source>
</evidence>
<gene>
    <name evidence="3" type="ORF">GpartN1_g374.t1</name>
</gene>
<dbReference type="InterPro" id="IPR001667">
    <property type="entry name" value="DDH_dom"/>
</dbReference>
<dbReference type="EMBL" id="BQMJ01000003">
    <property type="protein sequence ID" value="GJQ08583.1"/>
    <property type="molecule type" value="Genomic_DNA"/>
</dbReference>
<comment type="caution">
    <text evidence="3">The sequence shown here is derived from an EMBL/GenBank/DDBJ whole genome shotgun (WGS) entry which is preliminary data.</text>
</comment>
<name>A0A9C7PQ05_9RHOD</name>
<dbReference type="OrthoDB" id="443832at2759"/>
<evidence type="ECO:0000259" key="2">
    <source>
        <dbReference type="Pfam" id="PF01368"/>
    </source>
</evidence>
<keyword evidence="1" id="KW-1133">Transmembrane helix</keyword>
<feature type="transmembrane region" description="Helical" evidence="1">
    <location>
        <begin position="12"/>
        <end position="34"/>
    </location>
</feature>
<dbReference type="PANTHER" id="PTHR46922:SF4">
    <property type="entry name" value="DHHA1 DOMAIN PROTEIN"/>
    <property type="match status" value="1"/>
</dbReference>
<dbReference type="Pfam" id="PF01368">
    <property type="entry name" value="DHH"/>
    <property type="match status" value="1"/>
</dbReference>
<sequence>MYSWQQSLPRQVWIFYHYPCNDGIFAATCAYLFFKKYSANVRFIPHKTYEAYSLELNALESVDTVFLLDYIGNDLVEAIAKNTHTVVIDHHKTAISYFQANPDKWSSYQLELYLDVERSGCGLAWDYFSNLARQLFQQDLIEHHIAETHFLPILRAVQDADLWLWKEPRSKEIVSGLSQQNIEYDVNSNPQVFEELVHLQVDDLVSLGKLAIEENEKVIRREVENAFVIEPLPQQKFLAVIVDNDIARLRSELGNVLAKESERCSLLPVAAVVYLVENKVKVSLRSIGDWDTTKISEYFGGGGHRNASGFVTLWDTFQSWIVCRTKPLS</sequence>
<dbReference type="InterPro" id="IPR038763">
    <property type="entry name" value="DHH_sf"/>
</dbReference>
<evidence type="ECO:0000313" key="4">
    <source>
        <dbReference type="Proteomes" id="UP001061958"/>
    </source>
</evidence>
<reference evidence="3" key="1">
    <citation type="journal article" date="2022" name="Proc. Natl. Acad. Sci. U.S.A.">
        <title>Life cycle and functional genomics of the unicellular red alga Galdieria for elucidating algal and plant evolution and industrial use.</title>
        <authorList>
            <person name="Hirooka S."/>
            <person name="Itabashi T."/>
            <person name="Ichinose T.M."/>
            <person name="Onuma R."/>
            <person name="Fujiwara T."/>
            <person name="Yamashita S."/>
            <person name="Jong L.W."/>
            <person name="Tomita R."/>
            <person name="Iwane A.H."/>
            <person name="Miyagishima S.Y."/>
        </authorList>
    </citation>
    <scope>NUCLEOTIDE SEQUENCE</scope>
    <source>
        <strain evidence="3">NBRC 102759</strain>
    </source>
</reference>
<dbReference type="Gene3D" id="3.90.1640.30">
    <property type="match status" value="1"/>
</dbReference>
<dbReference type="Gene3D" id="3.10.310.30">
    <property type="match status" value="1"/>
</dbReference>
<dbReference type="Proteomes" id="UP001061958">
    <property type="component" value="Unassembled WGS sequence"/>
</dbReference>
<keyword evidence="1" id="KW-0812">Transmembrane</keyword>
<keyword evidence="1" id="KW-0472">Membrane</keyword>